<evidence type="ECO:0000256" key="1">
    <source>
        <dbReference type="ARBA" id="ARBA00004141"/>
    </source>
</evidence>
<protein>
    <recommendedName>
        <fullName evidence="9">Major facilitator superfamily (MFS) profile domain-containing protein</fullName>
    </recommendedName>
</protein>
<feature type="transmembrane region" description="Helical" evidence="6">
    <location>
        <begin position="534"/>
        <end position="556"/>
    </location>
</feature>
<feature type="transmembrane region" description="Helical" evidence="6">
    <location>
        <begin position="408"/>
        <end position="425"/>
    </location>
</feature>
<feature type="transmembrane region" description="Helical" evidence="6">
    <location>
        <begin position="88"/>
        <end position="107"/>
    </location>
</feature>
<feature type="transmembrane region" description="Helical" evidence="6">
    <location>
        <begin position="209"/>
        <end position="230"/>
    </location>
</feature>
<evidence type="ECO:0000256" key="6">
    <source>
        <dbReference type="SAM" id="Phobius"/>
    </source>
</evidence>
<organism evidence="7 8">
    <name type="scientific">Penicillium angulare</name>
    <dbReference type="NCBI Taxonomy" id="116970"/>
    <lineage>
        <taxon>Eukaryota</taxon>
        <taxon>Fungi</taxon>
        <taxon>Dikarya</taxon>
        <taxon>Ascomycota</taxon>
        <taxon>Pezizomycotina</taxon>
        <taxon>Eurotiomycetes</taxon>
        <taxon>Eurotiomycetidae</taxon>
        <taxon>Eurotiales</taxon>
        <taxon>Aspergillaceae</taxon>
        <taxon>Penicillium</taxon>
    </lineage>
</organism>
<keyword evidence="2 6" id="KW-0812">Transmembrane</keyword>
<sequence length="593" mass="64312">MDTLESPSDAKTQKTPNATDVPSSFSEQKILPNGQDACLADLNGIKRNWSLRSLIVMWISAGLMSFVINLNNQSSSTFVPYAISKFSSAPLLGTISVLQAVISSVSLQPLARFADVYGRLEMFTFCILMTTIGEIMLSSSANISVYAGAQVFWVIGLEGMFLMLQILAGDSSDLFNRALMNTIPYAPSIITAWITAPFASSVLKVSWRWGFGIFAILVPVVGIPLMISLYHSKQKGKKQRQLEGIQIRQNPLKKITKLDLVGLILLAAGLTLLLVPITLAATSSNTWRSTHIIVMLVIGVSSLVSFIVWEIKWAPWPILSMRLFKSRTVIFGLADYLTTYELVAGGLSVKAATNIYILAPFAAVPGQFAAAFLVKYTKRYKWITVSGYALNLLGLGLAYKYINGHEHLGPLVVSQLILGFGEGVINTMQFGMQASVSQDDMAAVTALYTAALGIGSAIGGAVAGGIWTGMCLHALIRPLLTVKLSAILPRKLEKYLPSNALADIQAIEGSIAVDMQYEWGSSTRQAINKSYTSAFRLMLLVALILEVIAIACASLIEDLDIKQIDEEREYEGIVIGKAGAVDAVKKKIHAQNE</sequence>
<evidence type="ECO:0008006" key="9">
    <source>
        <dbReference type="Google" id="ProtNLM"/>
    </source>
</evidence>
<evidence type="ECO:0000256" key="4">
    <source>
        <dbReference type="ARBA" id="ARBA00023136"/>
    </source>
</evidence>
<feature type="transmembrane region" description="Helical" evidence="6">
    <location>
        <begin position="329"/>
        <end position="349"/>
    </location>
</feature>
<feature type="transmembrane region" description="Helical" evidence="6">
    <location>
        <begin position="446"/>
        <end position="476"/>
    </location>
</feature>
<comment type="caution">
    <text evidence="7">The sequence shown here is derived from an EMBL/GenBank/DDBJ whole genome shotgun (WGS) entry which is preliminary data.</text>
</comment>
<feature type="compositionally biased region" description="Polar residues" evidence="5">
    <location>
        <begin position="1"/>
        <end position="27"/>
    </location>
</feature>
<reference evidence="7" key="2">
    <citation type="journal article" date="2023" name="IMA Fungus">
        <title>Comparative genomic study of the Penicillium genus elucidates a diverse pangenome and 15 lateral gene transfer events.</title>
        <authorList>
            <person name="Petersen C."/>
            <person name="Sorensen T."/>
            <person name="Nielsen M.R."/>
            <person name="Sondergaard T.E."/>
            <person name="Sorensen J.L."/>
            <person name="Fitzpatrick D.A."/>
            <person name="Frisvad J.C."/>
            <person name="Nielsen K.L."/>
        </authorList>
    </citation>
    <scope>NUCLEOTIDE SEQUENCE</scope>
    <source>
        <strain evidence="7">IBT 30069</strain>
    </source>
</reference>
<dbReference type="Pfam" id="PF07690">
    <property type="entry name" value="MFS_1"/>
    <property type="match status" value="1"/>
</dbReference>
<dbReference type="OrthoDB" id="2241241at2759"/>
<evidence type="ECO:0000256" key="3">
    <source>
        <dbReference type="ARBA" id="ARBA00022989"/>
    </source>
</evidence>
<feature type="region of interest" description="Disordered" evidence="5">
    <location>
        <begin position="1"/>
        <end position="28"/>
    </location>
</feature>
<gene>
    <name evidence="7" type="ORF">N7456_011178</name>
</gene>
<keyword evidence="8" id="KW-1185">Reference proteome</keyword>
<dbReference type="GO" id="GO:0005886">
    <property type="term" value="C:plasma membrane"/>
    <property type="evidence" value="ECO:0007669"/>
    <property type="project" value="TreeGrafter"/>
</dbReference>
<feature type="transmembrane region" description="Helical" evidence="6">
    <location>
        <begin position="258"/>
        <end position="279"/>
    </location>
</feature>
<evidence type="ECO:0000313" key="7">
    <source>
        <dbReference type="EMBL" id="KAJ5087562.1"/>
    </source>
</evidence>
<accession>A0A9W9ET48</accession>
<proteinExistence type="predicted"/>
<dbReference type="EMBL" id="JAPQKH010000007">
    <property type="protein sequence ID" value="KAJ5087562.1"/>
    <property type="molecule type" value="Genomic_DNA"/>
</dbReference>
<feature type="transmembrane region" description="Helical" evidence="6">
    <location>
        <begin position="291"/>
        <end position="309"/>
    </location>
</feature>
<feature type="transmembrane region" description="Helical" evidence="6">
    <location>
        <begin position="355"/>
        <end position="374"/>
    </location>
</feature>
<dbReference type="SUPFAM" id="SSF103473">
    <property type="entry name" value="MFS general substrate transporter"/>
    <property type="match status" value="1"/>
</dbReference>
<dbReference type="PANTHER" id="PTHR23501:SF87">
    <property type="entry name" value="SIDEROPHORE IRON TRANSPORTER 2"/>
    <property type="match status" value="1"/>
</dbReference>
<dbReference type="InterPro" id="IPR036259">
    <property type="entry name" value="MFS_trans_sf"/>
</dbReference>
<dbReference type="Gene3D" id="1.20.1250.20">
    <property type="entry name" value="MFS general substrate transporter like domains"/>
    <property type="match status" value="2"/>
</dbReference>
<evidence type="ECO:0000256" key="2">
    <source>
        <dbReference type="ARBA" id="ARBA00022692"/>
    </source>
</evidence>
<feature type="transmembrane region" description="Helical" evidence="6">
    <location>
        <begin position="185"/>
        <end position="203"/>
    </location>
</feature>
<feature type="transmembrane region" description="Helical" evidence="6">
    <location>
        <begin position="49"/>
        <end position="68"/>
    </location>
</feature>
<keyword evidence="3 6" id="KW-1133">Transmembrane helix</keyword>
<dbReference type="InterPro" id="IPR011701">
    <property type="entry name" value="MFS"/>
</dbReference>
<reference evidence="7" key="1">
    <citation type="submission" date="2022-11" db="EMBL/GenBank/DDBJ databases">
        <authorList>
            <person name="Petersen C."/>
        </authorList>
    </citation>
    <scope>NUCLEOTIDE SEQUENCE</scope>
    <source>
        <strain evidence="7">IBT 30069</strain>
    </source>
</reference>
<comment type="subcellular location">
    <subcellularLocation>
        <location evidence="1">Membrane</location>
        <topology evidence="1">Multi-pass membrane protein</topology>
    </subcellularLocation>
</comment>
<evidence type="ECO:0000256" key="5">
    <source>
        <dbReference type="SAM" id="MobiDB-lite"/>
    </source>
</evidence>
<dbReference type="GO" id="GO:0022857">
    <property type="term" value="F:transmembrane transporter activity"/>
    <property type="evidence" value="ECO:0007669"/>
    <property type="project" value="InterPro"/>
</dbReference>
<dbReference type="PANTHER" id="PTHR23501">
    <property type="entry name" value="MAJOR FACILITATOR SUPERFAMILY"/>
    <property type="match status" value="1"/>
</dbReference>
<keyword evidence="4 6" id="KW-0472">Membrane</keyword>
<dbReference type="Proteomes" id="UP001149165">
    <property type="component" value="Unassembled WGS sequence"/>
</dbReference>
<name>A0A9W9ET48_9EURO</name>
<feature type="transmembrane region" description="Helical" evidence="6">
    <location>
        <begin position="119"/>
        <end position="137"/>
    </location>
</feature>
<evidence type="ECO:0000313" key="8">
    <source>
        <dbReference type="Proteomes" id="UP001149165"/>
    </source>
</evidence>
<dbReference type="AlphaFoldDB" id="A0A9W9ET48"/>
<feature type="transmembrane region" description="Helical" evidence="6">
    <location>
        <begin position="143"/>
        <end position="164"/>
    </location>
</feature>